<evidence type="ECO:0000256" key="1">
    <source>
        <dbReference type="SAM" id="SignalP"/>
    </source>
</evidence>
<dbReference type="Proteomes" id="UP000235786">
    <property type="component" value="Unassembled WGS sequence"/>
</dbReference>
<keyword evidence="1" id="KW-0732">Signal</keyword>
<feature type="chain" id="PRO_5014412873" evidence="1">
    <location>
        <begin position="20"/>
        <end position="291"/>
    </location>
</feature>
<protein>
    <submittedName>
        <fullName evidence="3">Glycoside hydrolase family 131 protein</fullName>
    </submittedName>
</protein>
<evidence type="ECO:0000313" key="4">
    <source>
        <dbReference type="Proteomes" id="UP000235786"/>
    </source>
</evidence>
<gene>
    <name evidence="3" type="ORF">L207DRAFT_592955</name>
</gene>
<keyword evidence="3" id="KW-0378">Hydrolase</keyword>
<dbReference type="STRING" id="1149755.A0A2J6QUG4"/>
<name>A0A2J6QUG4_HYAVF</name>
<sequence length="291" mass="30902">MLSASYLSLLGLAIAASSAQKCPLQFDARVPAGSTPFSFDLSSSPFGTQFVFGQNLSWSEIIELPNINGSLFDGTENIAIEVTLSDASIFAPSPTNIQTGFRRAELNPASNNGTDPSTLGIKTLHFSVRKDDSRPLNLTHEYQLVFLESATFSTNQFVLKTGTIAGQPTAQSSDLLVLQGNVNAPVVENLFNVTFLADTWHNFAIVLDFTANTTQVLYSQNSAALVNVTGVLSNDISGQGQFHFGALKKGTGVGLTDVTKQGFQESGINEGVIYGGIFEEISTGGCVSLSL</sequence>
<accession>A0A2J6QUG4</accession>
<dbReference type="PANTHER" id="PTHR34612">
    <property type="entry name" value="GH131_N DOMAIN-CONTAINING PROTEIN"/>
    <property type="match status" value="1"/>
</dbReference>
<dbReference type="Pfam" id="PF18271">
    <property type="entry name" value="GH131_N"/>
    <property type="match status" value="1"/>
</dbReference>
<reference evidence="3 4" key="1">
    <citation type="submission" date="2016-04" db="EMBL/GenBank/DDBJ databases">
        <title>A degradative enzymes factory behind the ericoid mycorrhizal symbiosis.</title>
        <authorList>
            <consortium name="DOE Joint Genome Institute"/>
            <person name="Martino E."/>
            <person name="Morin E."/>
            <person name="Grelet G."/>
            <person name="Kuo A."/>
            <person name="Kohler A."/>
            <person name="Daghino S."/>
            <person name="Barry K."/>
            <person name="Choi C."/>
            <person name="Cichocki N."/>
            <person name="Clum A."/>
            <person name="Copeland A."/>
            <person name="Hainaut M."/>
            <person name="Haridas S."/>
            <person name="Labutti K."/>
            <person name="Lindquist E."/>
            <person name="Lipzen A."/>
            <person name="Khouja H.-R."/>
            <person name="Murat C."/>
            <person name="Ohm R."/>
            <person name="Olson A."/>
            <person name="Spatafora J."/>
            <person name="Veneault-Fourrey C."/>
            <person name="Henrissat B."/>
            <person name="Grigoriev I."/>
            <person name="Martin F."/>
            <person name="Perotto S."/>
        </authorList>
    </citation>
    <scope>NUCLEOTIDE SEQUENCE [LARGE SCALE GENOMIC DNA]</scope>
    <source>
        <strain evidence="3 4">F</strain>
    </source>
</reference>
<dbReference type="AlphaFoldDB" id="A0A2J6QUG4"/>
<dbReference type="EMBL" id="KZ613970">
    <property type="protein sequence ID" value="PMD29905.1"/>
    <property type="molecule type" value="Genomic_DNA"/>
</dbReference>
<dbReference type="OrthoDB" id="5283326at2759"/>
<dbReference type="InterPro" id="IPR041524">
    <property type="entry name" value="GH131_N"/>
</dbReference>
<feature type="signal peptide" evidence="1">
    <location>
        <begin position="1"/>
        <end position="19"/>
    </location>
</feature>
<keyword evidence="4" id="KW-1185">Reference proteome</keyword>
<feature type="domain" description="Glycoside hydrolase 131 catalytic N-terminal" evidence="2">
    <location>
        <begin position="25"/>
        <end position="285"/>
    </location>
</feature>
<evidence type="ECO:0000313" key="3">
    <source>
        <dbReference type="EMBL" id="PMD29905.1"/>
    </source>
</evidence>
<proteinExistence type="predicted"/>
<dbReference type="Gene3D" id="2.60.120.1160">
    <property type="match status" value="1"/>
</dbReference>
<organism evidence="3 4">
    <name type="scientific">Hyaloscypha variabilis (strain UAMH 11265 / GT02V1 / F)</name>
    <name type="common">Meliniomyces variabilis</name>
    <dbReference type="NCBI Taxonomy" id="1149755"/>
    <lineage>
        <taxon>Eukaryota</taxon>
        <taxon>Fungi</taxon>
        <taxon>Dikarya</taxon>
        <taxon>Ascomycota</taxon>
        <taxon>Pezizomycotina</taxon>
        <taxon>Leotiomycetes</taxon>
        <taxon>Helotiales</taxon>
        <taxon>Hyaloscyphaceae</taxon>
        <taxon>Hyaloscypha</taxon>
        <taxon>Hyaloscypha variabilis</taxon>
    </lineage>
</organism>
<dbReference type="PANTHER" id="PTHR34612:SF2">
    <property type="entry name" value="GLYCOSIDE HYDROLASE 131 CATALYTIC N-TERMINAL DOMAIN-CONTAINING PROTEIN"/>
    <property type="match status" value="1"/>
</dbReference>
<evidence type="ECO:0000259" key="2">
    <source>
        <dbReference type="Pfam" id="PF18271"/>
    </source>
</evidence>
<dbReference type="GO" id="GO:0016787">
    <property type="term" value="F:hydrolase activity"/>
    <property type="evidence" value="ECO:0007669"/>
    <property type="project" value="UniProtKB-KW"/>
</dbReference>